<accession>A0A5A7R2P6</accession>
<protein>
    <submittedName>
        <fullName evidence="3">Sec14p-like phosphatidylinositol transfer family protein</fullName>
    </submittedName>
</protein>
<feature type="region of interest" description="Disordered" evidence="1">
    <location>
        <begin position="65"/>
        <end position="113"/>
    </location>
</feature>
<comment type="caution">
    <text evidence="3">The sequence shown here is derived from an EMBL/GenBank/DDBJ whole genome shotgun (WGS) entry which is preliminary data.</text>
</comment>
<dbReference type="EMBL" id="BKCP01009404">
    <property type="protein sequence ID" value="GER51017.1"/>
    <property type="molecule type" value="Genomic_DNA"/>
</dbReference>
<evidence type="ECO:0000256" key="2">
    <source>
        <dbReference type="SAM" id="SignalP"/>
    </source>
</evidence>
<reference evidence="4" key="1">
    <citation type="journal article" date="2019" name="Curr. Biol.">
        <title>Genome Sequence of Striga asiatica Provides Insight into the Evolution of Plant Parasitism.</title>
        <authorList>
            <person name="Yoshida S."/>
            <person name="Kim S."/>
            <person name="Wafula E.K."/>
            <person name="Tanskanen J."/>
            <person name="Kim Y.M."/>
            <person name="Honaas L."/>
            <person name="Yang Z."/>
            <person name="Spallek T."/>
            <person name="Conn C.E."/>
            <person name="Ichihashi Y."/>
            <person name="Cheong K."/>
            <person name="Cui S."/>
            <person name="Der J.P."/>
            <person name="Gundlach H."/>
            <person name="Jiao Y."/>
            <person name="Hori C."/>
            <person name="Ishida J.K."/>
            <person name="Kasahara H."/>
            <person name="Kiba T."/>
            <person name="Kim M.S."/>
            <person name="Koo N."/>
            <person name="Laohavisit A."/>
            <person name="Lee Y.H."/>
            <person name="Lumba S."/>
            <person name="McCourt P."/>
            <person name="Mortimer J.C."/>
            <person name="Mutuku J.M."/>
            <person name="Nomura T."/>
            <person name="Sasaki-Sekimoto Y."/>
            <person name="Seto Y."/>
            <person name="Wang Y."/>
            <person name="Wakatake T."/>
            <person name="Sakakibara H."/>
            <person name="Demura T."/>
            <person name="Yamaguchi S."/>
            <person name="Yoneyama K."/>
            <person name="Manabe R.I."/>
            <person name="Nelson D.C."/>
            <person name="Schulman A.H."/>
            <person name="Timko M.P."/>
            <person name="dePamphilis C.W."/>
            <person name="Choi D."/>
            <person name="Shirasu K."/>
        </authorList>
    </citation>
    <scope>NUCLEOTIDE SEQUENCE [LARGE SCALE GENOMIC DNA]</scope>
    <source>
        <strain evidence="4">cv. UVA1</strain>
    </source>
</reference>
<evidence type="ECO:0000313" key="4">
    <source>
        <dbReference type="Proteomes" id="UP000325081"/>
    </source>
</evidence>
<feature type="compositionally biased region" description="Polar residues" evidence="1">
    <location>
        <begin position="94"/>
        <end position="111"/>
    </location>
</feature>
<name>A0A5A7R2P6_STRAF</name>
<keyword evidence="4" id="KW-1185">Reference proteome</keyword>
<gene>
    <name evidence="3" type="ORF">STAS_28351</name>
</gene>
<keyword evidence="2" id="KW-0732">Signal</keyword>
<feature type="chain" id="PRO_5022886039" evidence="2">
    <location>
        <begin position="31"/>
        <end position="142"/>
    </location>
</feature>
<feature type="signal peptide" evidence="2">
    <location>
        <begin position="1"/>
        <end position="30"/>
    </location>
</feature>
<sequence length="142" mass="15673">MSALLMLRVQSVSSVLLLPLLNCIIQSIVWKEVTIVKLQIGHWRSFVSTVKPSFYGIRFQSSLMGSSTAHTSDSRFGRSKRSTWQHLKPKPANSIASSTGQSPADTSNTDSKFPLSRAHFTSLTTAIARLAIKSRKITIPNE</sequence>
<evidence type="ECO:0000313" key="3">
    <source>
        <dbReference type="EMBL" id="GER51017.1"/>
    </source>
</evidence>
<proteinExistence type="predicted"/>
<organism evidence="3 4">
    <name type="scientific">Striga asiatica</name>
    <name type="common">Asiatic witchweed</name>
    <name type="synonym">Buchnera asiatica</name>
    <dbReference type="NCBI Taxonomy" id="4170"/>
    <lineage>
        <taxon>Eukaryota</taxon>
        <taxon>Viridiplantae</taxon>
        <taxon>Streptophyta</taxon>
        <taxon>Embryophyta</taxon>
        <taxon>Tracheophyta</taxon>
        <taxon>Spermatophyta</taxon>
        <taxon>Magnoliopsida</taxon>
        <taxon>eudicotyledons</taxon>
        <taxon>Gunneridae</taxon>
        <taxon>Pentapetalae</taxon>
        <taxon>asterids</taxon>
        <taxon>lamiids</taxon>
        <taxon>Lamiales</taxon>
        <taxon>Orobanchaceae</taxon>
        <taxon>Buchnereae</taxon>
        <taxon>Striga</taxon>
    </lineage>
</organism>
<dbReference type="AlphaFoldDB" id="A0A5A7R2P6"/>
<feature type="compositionally biased region" description="Basic residues" evidence="1">
    <location>
        <begin position="77"/>
        <end position="89"/>
    </location>
</feature>
<evidence type="ECO:0000256" key="1">
    <source>
        <dbReference type="SAM" id="MobiDB-lite"/>
    </source>
</evidence>
<dbReference type="Proteomes" id="UP000325081">
    <property type="component" value="Unassembled WGS sequence"/>
</dbReference>